<keyword evidence="3" id="KW-0805">Transcription regulation</keyword>
<dbReference type="PANTHER" id="PTHR48111">
    <property type="entry name" value="REGULATOR OF RPOS"/>
    <property type="match status" value="1"/>
</dbReference>
<comment type="caution">
    <text evidence="10">The sequence shown here is derived from an EMBL/GenBank/DDBJ whole genome shotgun (WGS) entry which is preliminary data.</text>
</comment>
<evidence type="ECO:0000256" key="4">
    <source>
        <dbReference type="ARBA" id="ARBA00023125"/>
    </source>
</evidence>
<dbReference type="GO" id="GO:0006355">
    <property type="term" value="P:regulation of DNA-templated transcription"/>
    <property type="evidence" value="ECO:0007669"/>
    <property type="project" value="InterPro"/>
</dbReference>
<reference evidence="10 11" key="1">
    <citation type="submission" date="2020-08" db="EMBL/GenBank/DDBJ databases">
        <title>Bridging the membrane lipid divide: bacteria of the FCB group superphylum have the potential to synthesize archaeal ether lipids.</title>
        <authorList>
            <person name="Villanueva L."/>
            <person name="Von Meijenfeldt F.A.B."/>
            <person name="Westbye A.B."/>
            <person name="Yadav S."/>
            <person name="Hopmans E.C."/>
            <person name="Dutilh B.E."/>
            <person name="Sinninghe Damste J.S."/>
        </authorList>
    </citation>
    <scope>NUCLEOTIDE SEQUENCE [LARGE SCALE GENOMIC DNA]</scope>
    <source>
        <strain evidence="10">NIOZ-UU27</strain>
    </source>
</reference>
<dbReference type="InterPro" id="IPR011006">
    <property type="entry name" value="CheY-like_superfamily"/>
</dbReference>
<evidence type="ECO:0000313" key="10">
    <source>
        <dbReference type="EMBL" id="MBC8177806.1"/>
    </source>
</evidence>
<dbReference type="Gene3D" id="3.40.50.2300">
    <property type="match status" value="1"/>
</dbReference>
<dbReference type="InterPro" id="IPR039420">
    <property type="entry name" value="WalR-like"/>
</dbReference>
<dbReference type="InterPro" id="IPR016032">
    <property type="entry name" value="Sig_transdc_resp-reg_C-effctor"/>
</dbReference>
<dbReference type="SMART" id="SM00862">
    <property type="entry name" value="Trans_reg_C"/>
    <property type="match status" value="1"/>
</dbReference>
<dbReference type="Gene3D" id="6.10.250.690">
    <property type="match status" value="1"/>
</dbReference>
<evidence type="ECO:0000256" key="1">
    <source>
        <dbReference type="ARBA" id="ARBA00022553"/>
    </source>
</evidence>
<evidence type="ECO:0000256" key="5">
    <source>
        <dbReference type="ARBA" id="ARBA00023163"/>
    </source>
</evidence>
<keyword evidence="2" id="KW-0902">Two-component regulatory system</keyword>
<keyword evidence="1 6" id="KW-0597">Phosphoprotein</keyword>
<feature type="domain" description="OmpR/PhoB-type" evidence="9">
    <location>
        <begin position="133"/>
        <end position="233"/>
    </location>
</feature>
<dbReference type="AlphaFoldDB" id="A0A8J6N0E9"/>
<evidence type="ECO:0000256" key="3">
    <source>
        <dbReference type="ARBA" id="ARBA00023015"/>
    </source>
</evidence>
<dbReference type="EMBL" id="JACNJD010000237">
    <property type="protein sequence ID" value="MBC8177806.1"/>
    <property type="molecule type" value="Genomic_DNA"/>
</dbReference>
<dbReference type="GO" id="GO:0000976">
    <property type="term" value="F:transcription cis-regulatory region binding"/>
    <property type="evidence" value="ECO:0007669"/>
    <property type="project" value="TreeGrafter"/>
</dbReference>
<feature type="DNA-binding region" description="OmpR/PhoB-type" evidence="7">
    <location>
        <begin position="133"/>
        <end position="233"/>
    </location>
</feature>
<dbReference type="Pfam" id="PF00486">
    <property type="entry name" value="Trans_reg_C"/>
    <property type="match status" value="1"/>
</dbReference>
<evidence type="ECO:0000256" key="7">
    <source>
        <dbReference type="PROSITE-ProRule" id="PRU01091"/>
    </source>
</evidence>
<evidence type="ECO:0000259" key="9">
    <source>
        <dbReference type="PROSITE" id="PS51755"/>
    </source>
</evidence>
<dbReference type="PROSITE" id="PS51755">
    <property type="entry name" value="OMPR_PHOB"/>
    <property type="match status" value="1"/>
</dbReference>
<keyword evidence="4 7" id="KW-0238">DNA-binding</keyword>
<dbReference type="SMART" id="SM00448">
    <property type="entry name" value="REC"/>
    <property type="match status" value="1"/>
</dbReference>
<protein>
    <submittedName>
        <fullName evidence="10">Response regulator transcription factor</fullName>
    </submittedName>
</protein>
<dbReference type="GO" id="GO:0005829">
    <property type="term" value="C:cytosol"/>
    <property type="evidence" value="ECO:0007669"/>
    <property type="project" value="TreeGrafter"/>
</dbReference>
<name>A0A8J6N0E9_9DELT</name>
<evidence type="ECO:0000256" key="6">
    <source>
        <dbReference type="PROSITE-ProRule" id="PRU00169"/>
    </source>
</evidence>
<dbReference type="InterPro" id="IPR001867">
    <property type="entry name" value="OmpR/PhoB-type_DNA-bd"/>
</dbReference>
<keyword evidence="5" id="KW-0804">Transcription</keyword>
<evidence type="ECO:0000259" key="8">
    <source>
        <dbReference type="PROSITE" id="PS50110"/>
    </source>
</evidence>
<gene>
    <name evidence="10" type="ORF">H8E19_10415</name>
</gene>
<dbReference type="Pfam" id="PF00072">
    <property type="entry name" value="Response_reg"/>
    <property type="match status" value="1"/>
</dbReference>
<evidence type="ECO:0000256" key="2">
    <source>
        <dbReference type="ARBA" id="ARBA00023012"/>
    </source>
</evidence>
<dbReference type="InterPro" id="IPR001789">
    <property type="entry name" value="Sig_transdc_resp-reg_receiver"/>
</dbReference>
<dbReference type="PROSITE" id="PS50110">
    <property type="entry name" value="RESPONSE_REGULATORY"/>
    <property type="match status" value="1"/>
</dbReference>
<dbReference type="SUPFAM" id="SSF46894">
    <property type="entry name" value="C-terminal effector domain of the bipartite response regulators"/>
    <property type="match status" value="1"/>
</dbReference>
<dbReference type="CDD" id="cd00383">
    <property type="entry name" value="trans_reg_C"/>
    <property type="match status" value="1"/>
</dbReference>
<sequence length="234" mass="26924">MTHTPQKTRATILVVDDDNDIVQTIKGNLELDGYEVLSAFNGRNGVDMVKKHRPDLIILDLNLPDIDGVKACQIIRREFDFPIIMLTARDGVSDTVLGLECGADDYMVKPFNFLELSARIKAILKRVERDVVKNFCEIKDFLMDFKTRKVSVRGEEIKLTKTEFELLELFVSYPDEVLSREFITNQIWRDSELYQHSRALDVHVQRLRKKIEADVENPRYIVTVAGVGYKFQAG</sequence>
<dbReference type="FunFam" id="1.10.10.10:FF:000018">
    <property type="entry name" value="DNA-binding response regulator ResD"/>
    <property type="match status" value="1"/>
</dbReference>
<dbReference type="GO" id="GO:0000156">
    <property type="term" value="F:phosphorelay response regulator activity"/>
    <property type="evidence" value="ECO:0007669"/>
    <property type="project" value="TreeGrafter"/>
</dbReference>
<evidence type="ECO:0000313" key="11">
    <source>
        <dbReference type="Proteomes" id="UP000650524"/>
    </source>
</evidence>
<dbReference type="PANTHER" id="PTHR48111:SF40">
    <property type="entry name" value="PHOSPHATE REGULON TRANSCRIPTIONAL REGULATORY PROTEIN PHOB"/>
    <property type="match status" value="1"/>
</dbReference>
<proteinExistence type="predicted"/>
<feature type="domain" description="Response regulatory" evidence="8">
    <location>
        <begin position="11"/>
        <end position="124"/>
    </location>
</feature>
<dbReference type="Gene3D" id="1.10.10.10">
    <property type="entry name" value="Winged helix-like DNA-binding domain superfamily/Winged helix DNA-binding domain"/>
    <property type="match status" value="1"/>
</dbReference>
<dbReference type="SUPFAM" id="SSF52172">
    <property type="entry name" value="CheY-like"/>
    <property type="match status" value="1"/>
</dbReference>
<dbReference type="Proteomes" id="UP000650524">
    <property type="component" value="Unassembled WGS sequence"/>
</dbReference>
<dbReference type="FunFam" id="3.40.50.2300:FF:000001">
    <property type="entry name" value="DNA-binding response regulator PhoB"/>
    <property type="match status" value="1"/>
</dbReference>
<feature type="modified residue" description="4-aspartylphosphate" evidence="6">
    <location>
        <position position="60"/>
    </location>
</feature>
<accession>A0A8J6N0E9</accession>
<organism evidence="10 11">
    <name type="scientific">Candidatus Desulfacyla euxinica</name>
    <dbReference type="NCBI Taxonomy" id="2841693"/>
    <lineage>
        <taxon>Bacteria</taxon>
        <taxon>Deltaproteobacteria</taxon>
        <taxon>Candidatus Desulfacyla</taxon>
    </lineage>
</organism>
<dbReference type="InterPro" id="IPR036388">
    <property type="entry name" value="WH-like_DNA-bd_sf"/>
</dbReference>
<dbReference type="GO" id="GO:0032993">
    <property type="term" value="C:protein-DNA complex"/>
    <property type="evidence" value="ECO:0007669"/>
    <property type="project" value="TreeGrafter"/>
</dbReference>